<reference evidence="1 2" key="1">
    <citation type="submission" date="2014-11" db="EMBL/GenBank/DDBJ databases">
        <authorList>
            <person name="Zhu J."/>
            <person name="Qi W."/>
            <person name="Song R."/>
        </authorList>
    </citation>
    <scope>NUCLEOTIDE SEQUENCE [LARGE SCALE GENOMIC DNA]</scope>
</reference>
<dbReference type="Proteomes" id="UP000041254">
    <property type="component" value="Unassembled WGS sequence"/>
</dbReference>
<dbReference type="VEuPathDB" id="CryptoDB:Vbra_2773"/>
<sequence length="77" mass="9096">MDAPKAERCKRKWDLHEKMAPVHMHSLFVCRLRQAHDVDRIALLEGELQRQCRLSQSLMHALYLGYVILRAARQLWG</sequence>
<dbReference type="InParanoid" id="A0A0G4EP97"/>
<organism evidence="1 2">
    <name type="scientific">Vitrella brassicaformis (strain CCMP3155)</name>
    <dbReference type="NCBI Taxonomy" id="1169540"/>
    <lineage>
        <taxon>Eukaryota</taxon>
        <taxon>Sar</taxon>
        <taxon>Alveolata</taxon>
        <taxon>Colpodellida</taxon>
        <taxon>Vitrellaceae</taxon>
        <taxon>Vitrella</taxon>
    </lineage>
</organism>
<keyword evidence="2" id="KW-1185">Reference proteome</keyword>
<dbReference type="EMBL" id="CDMY01000275">
    <property type="protein sequence ID" value="CEL98744.1"/>
    <property type="molecule type" value="Genomic_DNA"/>
</dbReference>
<protein>
    <submittedName>
        <fullName evidence="1">Uncharacterized protein</fullName>
    </submittedName>
</protein>
<evidence type="ECO:0000313" key="1">
    <source>
        <dbReference type="EMBL" id="CEL98744.1"/>
    </source>
</evidence>
<name>A0A0G4EP97_VITBC</name>
<dbReference type="AlphaFoldDB" id="A0A0G4EP97"/>
<gene>
    <name evidence="1" type="ORF">Vbra_2773</name>
</gene>
<accession>A0A0G4EP97</accession>
<evidence type="ECO:0000313" key="2">
    <source>
        <dbReference type="Proteomes" id="UP000041254"/>
    </source>
</evidence>
<proteinExistence type="predicted"/>